<evidence type="ECO:0000256" key="2">
    <source>
        <dbReference type="ARBA" id="ARBA00022630"/>
    </source>
</evidence>
<accession>A0A8H7DDD8</accession>
<dbReference type="AlphaFoldDB" id="A0A8H7DDD8"/>
<evidence type="ECO:0000256" key="1">
    <source>
        <dbReference type="ARBA" id="ARBA00009333"/>
    </source>
</evidence>
<evidence type="ECO:0000259" key="4">
    <source>
        <dbReference type="Pfam" id="PF07992"/>
    </source>
</evidence>
<dbReference type="InterPro" id="IPR036188">
    <property type="entry name" value="FAD/NAD-bd_sf"/>
</dbReference>
<name>A0A8H7DDD8_9AGAR</name>
<dbReference type="GO" id="GO:0016491">
    <property type="term" value="F:oxidoreductase activity"/>
    <property type="evidence" value="ECO:0007669"/>
    <property type="project" value="UniProtKB-KW"/>
</dbReference>
<evidence type="ECO:0000313" key="6">
    <source>
        <dbReference type="Proteomes" id="UP000623467"/>
    </source>
</evidence>
<dbReference type="InterPro" id="IPR050097">
    <property type="entry name" value="Ferredoxin-NADP_redctase_2"/>
</dbReference>
<protein>
    <submittedName>
        <fullName evidence="5">Putative thioredoxin reductase</fullName>
    </submittedName>
</protein>
<dbReference type="Gene3D" id="3.50.50.60">
    <property type="entry name" value="FAD/NAD(P)-binding domain"/>
    <property type="match status" value="2"/>
</dbReference>
<keyword evidence="2" id="KW-0285">Flavoprotein</keyword>
<evidence type="ECO:0000313" key="5">
    <source>
        <dbReference type="EMBL" id="KAF7370285.1"/>
    </source>
</evidence>
<feature type="domain" description="FAD/NAD(P)-binding" evidence="4">
    <location>
        <begin position="5"/>
        <end position="308"/>
    </location>
</feature>
<dbReference type="PRINTS" id="PR00368">
    <property type="entry name" value="FADPNR"/>
</dbReference>
<reference evidence="5" key="1">
    <citation type="submission" date="2020-05" db="EMBL/GenBank/DDBJ databases">
        <title>Mycena genomes resolve the evolution of fungal bioluminescence.</title>
        <authorList>
            <person name="Tsai I.J."/>
        </authorList>
    </citation>
    <scope>NUCLEOTIDE SEQUENCE</scope>
    <source>
        <strain evidence="5">160909Yilan</strain>
    </source>
</reference>
<gene>
    <name evidence="5" type="ORF">MSAN_00659800</name>
</gene>
<evidence type="ECO:0000256" key="3">
    <source>
        <dbReference type="ARBA" id="ARBA00023002"/>
    </source>
</evidence>
<dbReference type="GO" id="GO:0097237">
    <property type="term" value="P:cellular response to toxic substance"/>
    <property type="evidence" value="ECO:0007669"/>
    <property type="project" value="UniProtKB-ARBA"/>
</dbReference>
<dbReference type="PANTHER" id="PTHR48105">
    <property type="entry name" value="THIOREDOXIN REDUCTASE 1-RELATED-RELATED"/>
    <property type="match status" value="1"/>
</dbReference>
<dbReference type="SUPFAM" id="SSF51905">
    <property type="entry name" value="FAD/NAD(P)-binding domain"/>
    <property type="match status" value="1"/>
</dbReference>
<organism evidence="5 6">
    <name type="scientific">Mycena sanguinolenta</name>
    <dbReference type="NCBI Taxonomy" id="230812"/>
    <lineage>
        <taxon>Eukaryota</taxon>
        <taxon>Fungi</taxon>
        <taxon>Dikarya</taxon>
        <taxon>Basidiomycota</taxon>
        <taxon>Agaricomycotina</taxon>
        <taxon>Agaricomycetes</taxon>
        <taxon>Agaricomycetidae</taxon>
        <taxon>Agaricales</taxon>
        <taxon>Marasmiineae</taxon>
        <taxon>Mycenaceae</taxon>
        <taxon>Mycena</taxon>
    </lineage>
</organism>
<dbReference type="Proteomes" id="UP000623467">
    <property type="component" value="Unassembled WGS sequence"/>
</dbReference>
<dbReference type="InterPro" id="IPR023753">
    <property type="entry name" value="FAD/NAD-binding_dom"/>
</dbReference>
<dbReference type="OrthoDB" id="10260355at2759"/>
<dbReference type="Pfam" id="PF07992">
    <property type="entry name" value="Pyr_redox_2"/>
    <property type="match status" value="1"/>
</dbReference>
<dbReference type="PRINTS" id="PR00469">
    <property type="entry name" value="PNDRDTASEII"/>
</dbReference>
<dbReference type="EMBL" id="JACAZH010000004">
    <property type="protein sequence ID" value="KAF7370285.1"/>
    <property type="molecule type" value="Genomic_DNA"/>
</dbReference>
<comment type="caution">
    <text evidence="5">The sequence shown here is derived from an EMBL/GenBank/DDBJ whole genome shotgun (WGS) entry which is preliminary data.</text>
</comment>
<keyword evidence="3" id="KW-0560">Oxidoreductase</keyword>
<proteinExistence type="inferred from homology"/>
<keyword evidence="6" id="KW-1185">Reference proteome</keyword>
<comment type="similarity">
    <text evidence="1">Belongs to the class-II pyridine nucleotide-disulfide oxidoreductase family.</text>
</comment>
<sequence length="354" mass="38354">MDLIDVAIVGGGPAGLTAASTIARQFHTAVVFDNKSYRNARASHMHMVPGWDHKDPKEFRDAARRDILAHYETIQFVDVGVATIEKKNDSHFKLTDVNGKEWNFRKVLLAVGSVEKFPDIAGFDELWGKKIYHCLFCHGLEDRGAPSAGVLANVPDDFPIPNMLAVDIFCGIAQHAAQLVTHEITIYTNGNAGLASSVSAFFEKATNKSTGPVFKVDSRTIKRLVEKPATGSAVVEFTDGSSKDEKFLATAALCRVQGNFVKQLGLATTMLGDIQAKEPYYQTSVKGVYAAGDCATLYKITPAAISMGCGAAVGVVTQLQAEKHGLGAHGFWDKVILPVQVVKLLWTIWTRGSQ</sequence>